<dbReference type="InterPro" id="IPR013783">
    <property type="entry name" value="Ig-like_fold"/>
</dbReference>
<dbReference type="Gene3D" id="2.60.40.10">
    <property type="entry name" value="Immunoglobulins"/>
    <property type="match status" value="2"/>
</dbReference>
<evidence type="ECO:0008006" key="3">
    <source>
        <dbReference type="Google" id="ProtNLM"/>
    </source>
</evidence>
<gene>
    <name evidence="1" type="ORF">FEJ81_07240</name>
</gene>
<evidence type="ECO:0000313" key="2">
    <source>
        <dbReference type="Proteomes" id="UP000302218"/>
    </source>
</evidence>
<organism evidence="1 2">
    <name type="scientific">Natrinema versiforme</name>
    <dbReference type="NCBI Taxonomy" id="88724"/>
    <lineage>
        <taxon>Archaea</taxon>
        <taxon>Methanobacteriati</taxon>
        <taxon>Methanobacteriota</taxon>
        <taxon>Stenosarchaea group</taxon>
        <taxon>Halobacteria</taxon>
        <taxon>Halobacteriales</taxon>
        <taxon>Natrialbaceae</taxon>
        <taxon>Natrinema</taxon>
    </lineage>
</organism>
<dbReference type="AlphaFoldDB" id="A0A4P8WJR5"/>
<protein>
    <recommendedName>
        <fullName evidence="3">CARDB domain-containing protein</fullName>
    </recommendedName>
</protein>
<evidence type="ECO:0000313" key="1">
    <source>
        <dbReference type="EMBL" id="QCS42161.1"/>
    </source>
</evidence>
<dbReference type="OrthoDB" id="205968at2157"/>
<accession>A0A4P8WJR5</accession>
<reference evidence="2" key="1">
    <citation type="submission" date="2019-05" db="EMBL/GenBank/DDBJ databases">
        <title>Genome sequence and methylation pattern of the halophilic Archaeon Natrinema versiforme BOL5-4.</title>
        <authorList>
            <person name="DasSarma P."/>
            <person name="Anton B.P."/>
            <person name="DasSarma S.L."/>
            <person name="Martinez F.L."/>
            <person name="Guzman D."/>
            <person name="Roberts R.J."/>
            <person name="DasSarma S."/>
        </authorList>
    </citation>
    <scope>NUCLEOTIDE SEQUENCE [LARGE SCALE GENOMIC DNA]</scope>
    <source>
        <strain evidence="2">BOL5-4</strain>
    </source>
</reference>
<sequence length="544" mass="56760">MRRREYVTAVGSSVGALAATGVGHAQTGSLERVCPAATATTVRPGDDVVFEAAASPGVEPQAADWRVDGPDGDAITPYDPFYSYTYITGNPAAYGQFDESGTHEVSVTVDGTTVIWTVEVTESAPDPPNADVTCDPGPDATITVRDEVDVTASAADDFGRLHRLFWQEGRNATYVDRTDLSGSTGTVTYSTTGGNAIWFIGGYPMIAWVACRDGRLASVRTEGPSVVAFRNVTITGTNAPVHAGEDLVVEAEIDAEGDSTYHGFVDVEADLIVGHDPTHVDSRTVEVFTTQTETVDLEFTTATVRNTQTFPVRVETAHAASETDVTVIGTEDDGTQGNLEVTGLETNAPVTGGEWLEVTATLANTGDGPADRDVELVVGRDPTTVDTQGVTVGAGQTTTVSLGYEIYPVRNDDEFPVRVGTGDDTASRTVLVYGRDGNDGGDGEPSFAVSITGTNAPVTGGEWLSVTAAVENVGDAAGTHDVELVVGRSPEVVDAASVSLPPGGTGTVSLGYETYPVTNDDVFPVMVRSPHASDTRTVTVHGTG</sequence>
<dbReference type="GeneID" id="40265055"/>
<dbReference type="Proteomes" id="UP000302218">
    <property type="component" value="Chromosome"/>
</dbReference>
<proteinExistence type="predicted"/>
<name>A0A4P8WJR5_9EURY</name>
<dbReference type="EMBL" id="CP040330">
    <property type="protein sequence ID" value="QCS42161.1"/>
    <property type="molecule type" value="Genomic_DNA"/>
</dbReference>
<dbReference type="RefSeq" id="WP_138244656.1">
    <property type="nucleotide sequence ID" value="NZ_CP040330.1"/>
</dbReference>
<dbReference type="KEGG" id="nvr:FEJ81_07240"/>